<dbReference type="GO" id="GO:0005811">
    <property type="term" value="C:lipid droplet"/>
    <property type="evidence" value="ECO:0007669"/>
    <property type="project" value="TreeGrafter"/>
</dbReference>
<dbReference type="CDD" id="cd05339">
    <property type="entry name" value="17beta-HSDXI-like_SDR_c"/>
    <property type="match status" value="1"/>
</dbReference>
<evidence type="ECO:0000313" key="7">
    <source>
        <dbReference type="RefSeq" id="XP_017351555.1"/>
    </source>
</evidence>
<dbReference type="SUPFAM" id="SSF51735">
    <property type="entry name" value="NAD(P)-binding Rossmann-fold domains"/>
    <property type="match status" value="1"/>
</dbReference>
<reference evidence="7" key="2">
    <citation type="submission" date="2025-08" db="UniProtKB">
        <authorList>
            <consortium name="RefSeq"/>
        </authorList>
    </citation>
    <scope>IDENTIFICATION</scope>
    <source>
        <tissue evidence="7">Blood</tissue>
    </source>
</reference>
<keyword evidence="5" id="KW-0812">Transmembrane</keyword>
<dbReference type="Pfam" id="PF00106">
    <property type="entry name" value="adh_short"/>
    <property type="match status" value="1"/>
</dbReference>
<dbReference type="STRING" id="7998.ENSIPUP00000018873"/>
<keyword evidence="5" id="KW-1133">Transmembrane helix</keyword>
<keyword evidence="6" id="KW-1185">Reference proteome</keyword>
<comment type="similarity">
    <text evidence="1 4">Belongs to the short-chain dehydrogenases/reductases (SDR) family.</text>
</comment>
<evidence type="ECO:0000256" key="4">
    <source>
        <dbReference type="RuleBase" id="RU000363"/>
    </source>
</evidence>
<evidence type="ECO:0000256" key="5">
    <source>
        <dbReference type="SAM" id="Phobius"/>
    </source>
</evidence>
<dbReference type="CTD" id="405814"/>
<name>A0A2D0TA71_ICTPU</name>
<dbReference type="RefSeq" id="XP_017351555.1">
    <property type="nucleotide sequence ID" value="XM_017496066.3"/>
</dbReference>
<keyword evidence="2" id="KW-0560">Oxidoreductase</keyword>
<dbReference type="PRINTS" id="PR00081">
    <property type="entry name" value="GDHRDH"/>
</dbReference>
<dbReference type="InterPro" id="IPR002347">
    <property type="entry name" value="SDR_fam"/>
</dbReference>
<sequence>MAFNMNFLQETLRVLLLSVYYFLEAFVKFLLPVGKKSVAGEMVLITGAGSGIGRIMATEFAGMDVTLVLWDINLDGLKETARAAKEKGARSVHYYQVDCSDRAEVYRVAEQVRQEVGDITILINNAGIVTGKKFMDSPDALIEKTLQVNTMAHFWTYKAFLPAMTEKNHGHLVCIASSAGLIGVNGLADYCASKFAAVGFAESVALELLAVGKRGIKTTIVCPYFINTGMFDGCGTKWPRLLPVLEPEYVAKKIMNAILTDQSFLLMPRGMYFLMFLKSFLPSKVAVILGVYFGAFNFMDTFKGRHKKVN</sequence>
<dbReference type="AlphaFoldDB" id="A0A2D0TA71"/>
<dbReference type="GO" id="GO:0016616">
    <property type="term" value="F:oxidoreductase activity, acting on the CH-OH group of donors, NAD or NADP as acceptor"/>
    <property type="evidence" value="ECO:0007669"/>
    <property type="project" value="TreeGrafter"/>
</dbReference>
<dbReference type="PANTHER" id="PTHR24322:SF747">
    <property type="entry name" value="EPIDERMAL RETINAL DEHYDROGENASE 2-RELATED"/>
    <property type="match status" value="1"/>
</dbReference>
<feature type="transmembrane region" description="Helical" evidence="5">
    <location>
        <begin position="272"/>
        <end position="295"/>
    </location>
</feature>
<dbReference type="FunFam" id="3.40.50.720:FF:000202">
    <property type="entry name" value="Short-chain dehydrogenase/reductase family 16C member 6"/>
    <property type="match status" value="1"/>
</dbReference>
<evidence type="ECO:0000256" key="2">
    <source>
        <dbReference type="ARBA" id="ARBA00023002"/>
    </source>
</evidence>
<evidence type="ECO:0000256" key="3">
    <source>
        <dbReference type="ARBA" id="ARBA00023027"/>
    </source>
</evidence>
<keyword evidence="5" id="KW-0472">Membrane</keyword>
<dbReference type="PRINTS" id="PR00080">
    <property type="entry name" value="SDRFAMILY"/>
</dbReference>
<dbReference type="PROSITE" id="PS00061">
    <property type="entry name" value="ADH_SHORT"/>
    <property type="match status" value="1"/>
</dbReference>
<evidence type="ECO:0000313" key="6">
    <source>
        <dbReference type="Proteomes" id="UP000221080"/>
    </source>
</evidence>
<dbReference type="Proteomes" id="UP000221080">
    <property type="component" value="Chromosome 20"/>
</dbReference>
<dbReference type="OrthoDB" id="10253736at2759"/>
<dbReference type="PANTHER" id="PTHR24322">
    <property type="entry name" value="PKSB"/>
    <property type="match status" value="1"/>
</dbReference>
<reference evidence="6" key="1">
    <citation type="journal article" date="2016" name="Nat. Commun.">
        <title>The channel catfish genome sequence provides insights into the evolution of scale formation in teleosts.</title>
        <authorList>
            <person name="Liu Z."/>
            <person name="Liu S."/>
            <person name="Yao J."/>
            <person name="Bao L."/>
            <person name="Zhang J."/>
            <person name="Li Y."/>
            <person name="Jiang C."/>
            <person name="Sun L."/>
            <person name="Wang R."/>
            <person name="Zhang Y."/>
            <person name="Zhou T."/>
            <person name="Zeng Q."/>
            <person name="Fu Q."/>
            <person name="Gao S."/>
            <person name="Li N."/>
            <person name="Koren S."/>
            <person name="Jiang Y."/>
            <person name="Zimin A."/>
            <person name="Xu P."/>
            <person name="Phillippy A.M."/>
            <person name="Geng X."/>
            <person name="Song L."/>
            <person name="Sun F."/>
            <person name="Li C."/>
            <person name="Wang X."/>
            <person name="Chen A."/>
            <person name="Jin Y."/>
            <person name="Yuan Z."/>
            <person name="Yang Y."/>
            <person name="Tan S."/>
            <person name="Peatman E."/>
            <person name="Lu J."/>
            <person name="Qin Z."/>
            <person name="Dunham R."/>
            <person name="Li Z."/>
            <person name="Sonstegard T."/>
            <person name="Feng J."/>
            <person name="Danzmann R.G."/>
            <person name="Schroeder S."/>
            <person name="Scheffler B."/>
            <person name="Duke M.V."/>
            <person name="Ballard L."/>
            <person name="Kucuktas H."/>
            <person name="Kaltenboeck L."/>
            <person name="Liu H."/>
            <person name="Armbruster J."/>
            <person name="Xie Y."/>
            <person name="Kirby M.L."/>
            <person name="Tian Y."/>
            <person name="Flanagan M.E."/>
            <person name="Mu W."/>
            <person name="Waldbieser G.C."/>
        </authorList>
    </citation>
    <scope>NUCLEOTIDE SEQUENCE [LARGE SCALE GENOMIC DNA]</scope>
    <source>
        <strain evidence="6">SDA103</strain>
    </source>
</reference>
<dbReference type="InterPro" id="IPR020904">
    <property type="entry name" value="Sc_DH/Rdtase_CS"/>
</dbReference>
<protein>
    <submittedName>
        <fullName evidence="7">Short chain dehydrogenase/reductase family 16C, member 5a</fullName>
    </submittedName>
</protein>
<dbReference type="GeneID" id="108280727"/>
<feature type="transmembrane region" description="Helical" evidence="5">
    <location>
        <begin position="12"/>
        <end position="31"/>
    </location>
</feature>
<dbReference type="InterPro" id="IPR036291">
    <property type="entry name" value="NAD(P)-bd_dom_sf"/>
</dbReference>
<keyword evidence="3" id="KW-0520">NAD</keyword>
<accession>A0A2D0TA71</accession>
<proteinExistence type="inferred from homology"/>
<dbReference type="KEGG" id="ipu:108280727"/>
<evidence type="ECO:0000256" key="1">
    <source>
        <dbReference type="ARBA" id="ARBA00006484"/>
    </source>
</evidence>
<dbReference type="OMA" id="MWFIICS"/>
<organism evidence="6 7">
    <name type="scientific">Ictalurus punctatus</name>
    <name type="common">Channel catfish</name>
    <name type="synonym">Silurus punctatus</name>
    <dbReference type="NCBI Taxonomy" id="7998"/>
    <lineage>
        <taxon>Eukaryota</taxon>
        <taxon>Metazoa</taxon>
        <taxon>Chordata</taxon>
        <taxon>Craniata</taxon>
        <taxon>Vertebrata</taxon>
        <taxon>Euteleostomi</taxon>
        <taxon>Actinopterygii</taxon>
        <taxon>Neopterygii</taxon>
        <taxon>Teleostei</taxon>
        <taxon>Ostariophysi</taxon>
        <taxon>Siluriformes</taxon>
        <taxon>Ictaluridae</taxon>
        <taxon>Ictalurus</taxon>
    </lineage>
</organism>
<gene>
    <name evidence="7" type="primary">sdr16c5a</name>
</gene>
<dbReference type="Gene3D" id="3.40.50.720">
    <property type="entry name" value="NAD(P)-binding Rossmann-like Domain"/>
    <property type="match status" value="1"/>
</dbReference>